<sequence length="744" mass="85420">MGIQTEQDYGLVVQSAFDQLLADYLNSNHRKRTDVIVKAFNLARAAHEGAKRKSGEPYILHPIAVASICCNEIGLGSTSIASALLHDVVEDTDYSVEDIRDMFGSTIARIVDGLTKLSGEILAEVMMGKENASAQLENIRHLLLTANDDIRIVIVKIADRLHNMRTLGSMPETKQVKIASETRLFYAPLAERLGMYDIMSELNDLSLKYDHPQQYQEIQKEIEKSGPKRSRLFQEFYAEVKDDLDRTGLQYEIQHRMKGIYSIWMKMTSKQLSFSEIYDLYAIRIVFFPNSPETEYDDCFRIYRAISKHFRIKDDRTRDWLTKPKENGYQALHITVMGPLGEWVEVQIRSYRMHQMAERGLAAHWRYKQTPGEVDEIEQTILNNVRALLSNPGPSASDDYETMMYKFATQDMLIFTKGGEQMRVPQDFTVLDFAYRLGEKFGNHCLGAKVNHGMVNIDYPLHNGDQVEVLTASKVQPRVEWLSYVTSPQAKRAIRSYLINNRRKDVERGKNMLEAFLREHEYDISEVMPHMGSILNFPSVDDFYLAVLRGEVNLDEELIHKLLELHQKGGYGGEDRQLWLDSDETQVPSVPLEDRKKMYTLTARDGRRNYIRALCCKPIYGDEVDGLLNDKNQVEVHKKSCPNAIRFKASHGDKILAVSWGSHVHSNFGVTLEVEGVNQDGFVLNILNSIRELHIPLIQIEFSSSIDRAIGKIRVRVPNLSELNYLIRRLKEENDLLRIHVINN</sequence>
<proteinExistence type="inferred from homology"/>
<dbReference type="InterPro" id="IPR012676">
    <property type="entry name" value="TGS-like"/>
</dbReference>
<keyword evidence="2" id="KW-0378">Hydrolase</keyword>
<dbReference type="CDD" id="cd05399">
    <property type="entry name" value="NT_Rel-Spo_like"/>
    <property type="match status" value="1"/>
</dbReference>
<dbReference type="InterPro" id="IPR004095">
    <property type="entry name" value="TGS"/>
</dbReference>
<dbReference type="InterPro" id="IPR012675">
    <property type="entry name" value="Beta-grasp_dom_sf"/>
</dbReference>
<reference evidence="2 3" key="1">
    <citation type="submission" date="2019-03" db="EMBL/GenBank/DDBJ databases">
        <title>Porphyromonas levii Isolated from the Uterus of Dairy Cows.</title>
        <authorList>
            <person name="Francis A.M."/>
        </authorList>
    </citation>
    <scope>NUCLEOTIDE SEQUENCE [LARGE SCALE GENOMIC DNA]</scope>
    <source>
        <strain evidence="2 3">AF5678</strain>
    </source>
</reference>
<dbReference type="PANTHER" id="PTHR21262:SF31">
    <property type="entry name" value="GTP PYROPHOSPHOKINASE"/>
    <property type="match status" value="1"/>
</dbReference>
<dbReference type="Pfam" id="PF04607">
    <property type="entry name" value="RelA_SpoT"/>
    <property type="match status" value="1"/>
</dbReference>
<dbReference type="EMBL" id="SPNC01000004">
    <property type="protein sequence ID" value="TFH97329.1"/>
    <property type="molecule type" value="Genomic_DNA"/>
</dbReference>
<dbReference type="SMART" id="SM00471">
    <property type="entry name" value="HDc"/>
    <property type="match status" value="1"/>
</dbReference>
<dbReference type="Proteomes" id="UP000297225">
    <property type="component" value="Unassembled WGS sequence"/>
</dbReference>
<comment type="function">
    <text evidence="1">In eubacteria ppGpp (guanosine 3'-diphosphate 5'-diphosphate) is a mediator of the stringent response that coordinates a variety of cellular activities in response to changes in nutritional abundance.</text>
</comment>
<dbReference type="AlphaFoldDB" id="A0A4Y8WTJ6"/>
<dbReference type="SMART" id="SM00954">
    <property type="entry name" value="RelA_SpoT"/>
    <property type="match status" value="1"/>
</dbReference>
<dbReference type="Pfam" id="PF13328">
    <property type="entry name" value="HD_4"/>
    <property type="match status" value="1"/>
</dbReference>
<dbReference type="InterPro" id="IPR003607">
    <property type="entry name" value="HD/PDEase_dom"/>
</dbReference>
<dbReference type="GO" id="GO:0015969">
    <property type="term" value="P:guanosine tetraphosphate metabolic process"/>
    <property type="evidence" value="ECO:0007669"/>
    <property type="project" value="InterPro"/>
</dbReference>
<dbReference type="GO" id="GO:0005886">
    <property type="term" value="C:plasma membrane"/>
    <property type="evidence" value="ECO:0007669"/>
    <property type="project" value="TreeGrafter"/>
</dbReference>
<dbReference type="InterPro" id="IPR007685">
    <property type="entry name" value="RelA_SpoT"/>
</dbReference>
<comment type="caution">
    <text evidence="2">The sequence shown here is derived from an EMBL/GenBank/DDBJ whole genome shotgun (WGS) entry which is preliminary data.</text>
</comment>
<dbReference type="InterPro" id="IPR004811">
    <property type="entry name" value="RelA/Spo_fam"/>
</dbReference>
<dbReference type="SUPFAM" id="SSF81271">
    <property type="entry name" value="TGS-like"/>
    <property type="match status" value="1"/>
</dbReference>
<dbReference type="Gene3D" id="3.30.460.10">
    <property type="entry name" value="Beta Polymerase, domain 2"/>
    <property type="match status" value="1"/>
</dbReference>
<comment type="similarity">
    <text evidence="1">Belongs to the relA/spoT family.</text>
</comment>
<evidence type="ECO:0000256" key="1">
    <source>
        <dbReference type="RuleBase" id="RU003847"/>
    </source>
</evidence>
<organism evidence="2 3">
    <name type="scientific">Porphyromonas levii</name>
    <dbReference type="NCBI Taxonomy" id="28114"/>
    <lineage>
        <taxon>Bacteria</taxon>
        <taxon>Pseudomonadati</taxon>
        <taxon>Bacteroidota</taxon>
        <taxon>Bacteroidia</taxon>
        <taxon>Bacteroidales</taxon>
        <taxon>Porphyromonadaceae</taxon>
        <taxon>Porphyromonas</taxon>
    </lineage>
</organism>
<dbReference type="InterPro" id="IPR043519">
    <property type="entry name" value="NT_sf"/>
</dbReference>
<dbReference type="Gene3D" id="3.10.20.30">
    <property type="match status" value="1"/>
</dbReference>
<evidence type="ECO:0000313" key="2">
    <source>
        <dbReference type="EMBL" id="TFH97329.1"/>
    </source>
</evidence>
<dbReference type="Pfam" id="PF13291">
    <property type="entry name" value="ACT_4"/>
    <property type="match status" value="1"/>
</dbReference>
<name>A0A4Y8WTJ6_9PORP</name>
<dbReference type="RefSeq" id="WP_134849508.1">
    <property type="nucleotide sequence ID" value="NZ_CP197400.1"/>
</dbReference>
<dbReference type="GeneID" id="66796552"/>
<dbReference type="NCBIfam" id="TIGR00691">
    <property type="entry name" value="spoT_relA"/>
    <property type="match status" value="1"/>
</dbReference>
<dbReference type="SUPFAM" id="SSF109604">
    <property type="entry name" value="HD-domain/PDEase-like"/>
    <property type="match status" value="1"/>
</dbReference>
<protein>
    <submittedName>
        <fullName evidence="2">Bifunctional (P)ppGpp synthetase/guanosine-3',5'-bis(Diphosphate) 3'-pyrophosphohydrolase</fullName>
    </submittedName>
</protein>
<dbReference type="GO" id="GO:0016787">
    <property type="term" value="F:hydrolase activity"/>
    <property type="evidence" value="ECO:0007669"/>
    <property type="project" value="UniProtKB-KW"/>
</dbReference>
<dbReference type="Pfam" id="PF02824">
    <property type="entry name" value="TGS"/>
    <property type="match status" value="1"/>
</dbReference>
<dbReference type="FunFam" id="1.10.3210.10:FF:000001">
    <property type="entry name" value="GTP pyrophosphokinase RelA"/>
    <property type="match status" value="1"/>
</dbReference>
<keyword evidence="3" id="KW-1185">Reference proteome</keyword>
<evidence type="ECO:0000313" key="3">
    <source>
        <dbReference type="Proteomes" id="UP000297225"/>
    </source>
</evidence>
<dbReference type="STRING" id="1122973.GCA_000379925_00458"/>
<dbReference type="Gene3D" id="1.10.3210.10">
    <property type="entry name" value="Hypothetical protein af1432"/>
    <property type="match status" value="1"/>
</dbReference>
<dbReference type="InterPro" id="IPR002912">
    <property type="entry name" value="ACT_dom"/>
</dbReference>
<dbReference type="Gene3D" id="3.30.70.260">
    <property type="match status" value="1"/>
</dbReference>
<dbReference type="PANTHER" id="PTHR21262">
    <property type="entry name" value="GUANOSINE-3',5'-BIS DIPHOSPHATE 3'-PYROPHOSPHOHYDROLASE"/>
    <property type="match status" value="1"/>
</dbReference>
<dbReference type="PROSITE" id="PS51880">
    <property type="entry name" value="TGS"/>
    <property type="match status" value="1"/>
</dbReference>
<gene>
    <name evidence="2" type="ORF">E4P47_00615</name>
</gene>
<accession>A0A4Y8WTJ6</accession>
<dbReference type="CDD" id="cd00077">
    <property type="entry name" value="HDc"/>
    <property type="match status" value="1"/>
</dbReference>
<dbReference type="OrthoDB" id="9805041at2"/>
<dbReference type="SUPFAM" id="SSF81301">
    <property type="entry name" value="Nucleotidyltransferase"/>
    <property type="match status" value="1"/>
</dbReference>